<name>A0A8C2TVA4_COTJA</name>
<organism evidence="2 3">
    <name type="scientific">Coturnix japonica</name>
    <name type="common">Japanese quail</name>
    <name type="synonym">Coturnix coturnix japonica</name>
    <dbReference type="NCBI Taxonomy" id="93934"/>
    <lineage>
        <taxon>Eukaryota</taxon>
        <taxon>Metazoa</taxon>
        <taxon>Chordata</taxon>
        <taxon>Craniata</taxon>
        <taxon>Vertebrata</taxon>
        <taxon>Euteleostomi</taxon>
        <taxon>Archelosauria</taxon>
        <taxon>Archosauria</taxon>
        <taxon>Dinosauria</taxon>
        <taxon>Saurischia</taxon>
        <taxon>Theropoda</taxon>
        <taxon>Coelurosauria</taxon>
        <taxon>Aves</taxon>
        <taxon>Neognathae</taxon>
        <taxon>Galloanserae</taxon>
        <taxon>Galliformes</taxon>
        <taxon>Phasianidae</taxon>
        <taxon>Perdicinae</taxon>
        <taxon>Coturnix</taxon>
    </lineage>
</organism>
<reference evidence="2" key="2">
    <citation type="submission" date="2025-08" db="UniProtKB">
        <authorList>
            <consortium name="Ensembl"/>
        </authorList>
    </citation>
    <scope>IDENTIFICATION</scope>
</reference>
<dbReference type="AlphaFoldDB" id="A0A8C2TVA4"/>
<proteinExistence type="predicted"/>
<evidence type="ECO:0000313" key="2">
    <source>
        <dbReference type="Ensembl" id="ENSCJPP00005018916.1"/>
    </source>
</evidence>
<dbReference type="InterPro" id="IPR031650">
    <property type="entry name" value="CCDC73"/>
</dbReference>
<reference evidence="2" key="1">
    <citation type="submission" date="2015-11" db="EMBL/GenBank/DDBJ databases">
        <authorList>
            <consortium name="International Coturnix japonica Genome Analysis Consortium"/>
            <person name="Warren W."/>
            <person name="Burt D.W."/>
            <person name="Antin P.B."/>
            <person name="Lanford R."/>
            <person name="Gros J."/>
            <person name="Wilson R.K."/>
        </authorList>
    </citation>
    <scope>NUCLEOTIDE SEQUENCE [LARGE SCALE GENOMIC DNA]</scope>
</reference>
<evidence type="ECO:0000256" key="1">
    <source>
        <dbReference type="SAM" id="Coils"/>
    </source>
</evidence>
<dbReference type="PANTHER" id="PTHR28660:SF1">
    <property type="entry name" value="COILED-COIL DOMAIN-CONTAINING PROTEIN 73"/>
    <property type="match status" value="1"/>
</dbReference>
<dbReference type="Proteomes" id="UP000694412">
    <property type="component" value="Chromosome 5"/>
</dbReference>
<dbReference type="Ensembl" id="ENSCJPT00005026214.1">
    <property type="protein sequence ID" value="ENSCJPP00005018916.1"/>
    <property type="gene ID" value="ENSCJPG00005015359.1"/>
</dbReference>
<reference evidence="2" key="3">
    <citation type="submission" date="2025-09" db="UniProtKB">
        <authorList>
            <consortium name="Ensembl"/>
        </authorList>
    </citation>
    <scope>IDENTIFICATION</scope>
</reference>
<dbReference type="Pfam" id="PF15818">
    <property type="entry name" value="CCDC73"/>
    <property type="match status" value="2"/>
</dbReference>
<dbReference type="PANTHER" id="PTHR28660">
    <property type="entry name" value="COILED-COIL DOMAIN-CONTAINING PROTEIN 73"/>
    <property type="match status" value="1"/>
</dbReference>
<dbReference type="GeneTree" id="ENSGT00940000164881"/>
<evidence type="ECO:0000313" key="3">
    <source>
        <dbReference type="Proteomes" id="UP000694412"/>
    </source>
</evidence>
<keyword evidence="1" id="KW-0175">Coiled coil</keyword>
<protein>
    <submittedName>
        <fullName evidence="2">Uncharacterized protein</fullName>
    </submittedName>
</protein>
<keyword evidence="3" id="KW-1185">Reference proteome</keyword>
<sequence length="223" mass="26692">MFFYCRQVLRMDKDLKMQALDSALQGPSETLLSIRLLDFKTSLLETIEELRIRRETEINYEDQLSKIVVEKQELEWQKLQTRMFAMEEEKIAKYTLQKKLNEMETAISERVQEENANIKEEKLTLERDNELQREKAKENEEKFLNLQNEHEKALRIWKKEEETLRREMDTIKNELNSLKEAQGHLDDCHLPQGNQHSEQVENLQIHSTVHPVTRNSYNFSRTV</sequence>
<accession>A0A8C2TVA4</accession>
<feature type="coiled-coil region" evidence="1">
    <location>
        <begin position="69"/>
        <end position="181"/>
    </location>
</feature>